<comment type="similarity">
    <text evidence="2">Belongs to the glycosyltransferase 47 family.</text>
</comment>
<dbReference type="AlphaFoldDB" id="A0A2A6CL14"/>
<comment type="subcellular location">
    <subcellularLocation>
        <location evidence="1">Endoplasmic reticulum membrane</location>
        <topology evidence="1">Single-pass type II membrane protein</topology>
    </subcellularLocation>
</comment>
<keyword evidence="5" id="KW-0256">Endoplasmic reticulum</keyword>
<dbReference type="EnsemblMetazoa" id="PPA41026.1">
    <property type="protein sequence ID" value="PPA41026.1"/>
    <property type="gene ID" value="WBGene00279395"/>
</dbReference>
<reference evidence="11" key="2">
    <citation type="submission" date="2022-06" db="UniProtKB">
        <authorList>
            <consortium name="EnsemblMetazoa"/>
        </authorList>
    </citation>
    <scope>IDENTIFICATION</scope>
    <source>
        <strain evidence="11">PS312</strain>
    </source>
</reference>
<dbReference type="InterPro" id="IPR004263">
    <property type="entry name" value="Exostosin"/>
</dbReference>
<feature type="domain" description="Glycosyl transferase 64" evidence="10">
    <location>
        <begin position="508"/>
        <end position="638"/>
    </location>
</feature>
<dbReference type="GO" id="GO:0005789">
    <property type="term" value="C:endoplasmic reticulum membrane"/>
    <property type="evidence" value="ECO:0007669"/>
    <property type="project" value="UniProtKB-SubCell"/>
</dbReference>
<dbReference type="OrthoDB" id="5954868at2759"/>
<dbReference type="Pfam" id="PF03016">
    <property type="entry name" value="Exostosin_GT47"/>
    <property type="match status" value="1"/>
</dbReference>
<dbReference type="PANTHER" id="PTHR48261:SF2">
    <property type="entry name" value="ACETYLGLUCOSAMINYLTRANSFERASE"/>
    <property type="match status" value="1"/>
</dbReference>
<dbReference type="InterPro" id="IPR040911">
    <property type="entry name" value="Exostosin_GT47"/>
</dbReference>
<evidence type="ECO:0000256" key="2">
    <source>
        <dbReference type="ARBA" id="ARBA00010271"/>
    </source>
</evidence>
<reference evidence="12" key="1">
    <citation type="journal article" date="2008" name="Nat. Genet.">
        <title>The Pristionchus pacificus genome provides a unique perspective on nematode lifestyle and parasitism.</title>
        <authorList>
            <person name="Dieterich C."/>
            <person name="Clifton S.W."/>
            <person name="Schuster L.N."/>
            <person name="Chinwalla A."/>
            <person name="Delehaunty K."/>
            <person name="Dinkelacker I."/>
            <person name="Fulton L."/>
            <person name="Fulton R."/>
            <person name="Godfrey J."/>
            <person name="Minx P."/>
            <person name="Mitreva M."/>
            <person name="Roeseler W."/>
            <person name="Tian H."/>
            <person name="Witte H."/>
            <person name="Yang S.P."/>
            <person name="Wilson R.K."/>
            <person name="Sommer R.J."/>
        </authorList>
    </citation>
    <scope>NUCLEOTIDE SEQUENCE [LARGE SCALE GENOMIC DNA]</scope>
    <source>
        <strain evidence="12">PS312</strain>
    </source>
</reference>
<keyword evidence="7" id="KW-0472">Membrane</keyword>
<evidence type="ECO:0000313" key="11">
    <source>
        <dbReference type="EnsemblMetazoa" id="PPA41026.1"/>
    </source>
</evidence>
<accession>A0A8R1V056</accession>
<name>A0A2A6CL14_PRIPA</name>
<dbReference type="Pfam" id="PF09258">
    <property type="entry name" value="Glyco_transf_64"/>
    <property type="match status" value="1"/>
</dbReference>
<keyword evidence="4" id="KW-0812">Transmembrane</keyword>
<evidence type="ECO:0000256" key="1">
    <source>
        <dbReference type="ARBA" id="ARBA00004648"/>
    </source>
</evidence>
<feature type="domain" description="Exostosin GT47" evidence="9">
    <location>
        <begin position="96"/>
        <end position="290"/>
    </location>
</feature>
<dbReference type="GO" id="GO:0016757">
    <property type="term" value="F:glycosyltransferase activity"/>
    <property type="evidence" value="ECO:0000318"/>
    <property type="project" value="GO_Central"/>
</dbReference>
<protein>
    <submittedName>
        <fullName evidence="11">Uncharacterized protein</fullName>
    </submittedName>
</protein>
<keyword evidence="12" id="KW-1185">Reference proteome</keyword>
<evidence type="ECO:0000256" key="6">
    <source>
        <dbReference type="ARBA" id="ARBA00022989"/>
    </source>
</evidence>
<dbReference type="SUPFAM" id="SSF53448">
    <property type="entry name" value="Nucleotide-diphospho-sugar transferases"/>
    <property type="match status" value="1"/>
</dbReference>
<proteinExistence type="inferred from homology"/>
<dbReference type="GO" id="GO:0015012">
    <property type="term" value="P:heparan sulfate proteoglycan biosynthetic process"/>
    <property type="evidence" value="ECO:0007669"/>
    <property type="project" value="UniProtKB-ARBA"/>
</dbReference>
<evidence type="ECO:0000256" key="3">
    <source>
        <dbReference type="ARBA" id="ARBA00022679"/>
    </source>
</evidence>
<keyword evidence="8" id="KW-1015">Disulfide bond</keyword>
<evidence type="ECO:0000256" key="8">
    <source>
        <dbReference type="ARBA" id="ARBA00023157"/>
    </source>
</evidence>
<dbReference type="Proteomes" id="UP000005239">
    <property type="component" value="Unassembled WGS sequence"/>
</dbReference>
<dbReference type="InterPro" id="IPR015338">
    <property type="entry name" value="GT64_dom"/>
</dbReference>
<evidence type="ECO:0000256" key="5">
    <source>
        <dbReference type="ARBA" id="ARBA00022824"/>
    </source>
</evidence>
<dbReference type="PANTHER" id="PTHR48261">
    <property type="entry name" value="ACETYLGLUCOSAMINYLTRANSFERASE"/>
    <property type="match status" value="1"/>
</dbReference>
<accession>A0A2A6CL14</accession>
<evidence type="ECO:0000256" key="4">
    <source>
        <dbReference type="ARBA" id="ARBA00022692"/>
    </source>
</evidence>
<keyword evidence="3" id="KW-0808">Transferase</keyword>
<dbReference type="GO" id="GO:0005794">
    <property type="term" value="C:Golgi apparatus"/>
    <property type="evidence" value="ECO:0000318"/>
    <property type="project" value="GO_Central"/>
</dbReference>
<dbReference type="InterPro" id="IPR029044">
    <property type="entry name" value="Nucleotide-diphossugar_trans"/>
</dbReference>
<sequence>MLSSKCLTVLLCISAAATTVIFHLWFSQAQCADDGSGYFYRANREAGTSSESSKHKESSPQEDMIQYSLCSPLKPLRFYVNSIAHPLAEALANHPAATKDEKEACLFIAFTTTGEPYSTRPDSWSLAGEPGLNHVVINLNNDVSIVPEGREMIVQAAYESGGFRPDRDFSLSPDVNVFDREAWRQRPSIMPLKREKPFSLVVDIPSSSNASLIPEVHCVGDCFTSLVSTSFCLIPPSPTFHIRLLASLRAKCIPVVLSTTQPLPFQDQLDWRTASFRFPQSMADFVPEMLEEVVKEDVMEMRRKGKVFLDRIDDAQALSKSLVAALSERIHVSLPVYPEVPGNLIYPSGEEPEVNETLYAPRIHSRTGAQKLTTHNLYSRTRWNSGRDLTYTPNTIFDVPLMPGDAAVYEGTREGLLAAPGTKGLGLTRDQEQFTVMILTYNRDSGVKKIIEKLRFCPYLNKIIVVWNNLERRPNGTWPEIHVPVEFVLAERNTLLSRFLPYDRIETENRDRIVGYPDRYHRFKNKKPAYGLGAPCTYSLVLTGFAMMHKEFLYEFSYNQHPSILEHIDKHRNCEDIAMNFLVAHLTRRPPLKVVKKLSMSNGSKAGLSARGGHYVKRDECMAIFAEIYGYNPLLYSQEVAVPKNMGRCVPGL</sequence>
<evidence type="ECO:0000313" key="12">
    <source>
        <dbReference type="Proteomes" id="UP000005239"/>
    </source>
</evidence>
<evidence type="ECO:0000259" key="9">
    <source>
        <dbReference type="Pfam" id="PF03016"/>
    </source>
</evidence>
<organism evidence="11 12">
    <name type="scientific">Pristionchus pacificus</name>
    <name type="common">Parasitic nematode worm</name>
    <dbReference type="NCBI Taxonomy" id="54126"/>
    <lineage>
        <taxon>Eukaryota</taxon>
        <taxon>Metazoa</taxon>
        <taxon>Ecdysozoa</taxon>
        <taxon>Nematoda</taxon>
        <taxon>Chromadorea</taxon>
        <taxon>Rhabditida</taxon>
        <taxon>Rhabditina</taxon>
        <taxon>Diplogasteromorpha</taxon>
        <taxon>Diplogasteroidea</taxon>
        <taxon>Neodiplogasteridae</taxon>
        <taxon>Pristionchus</taxon>
    </lineage>
</organism>
<evidence type="ECO:0000256" key="7">
    <source>
        <dbReference type="ARBA" id="ARBA00023136"/>
    </source>
</evidence>
<evidence type="ECO:0000259" key="10">
    <source>
        <dbReference type="Pfam" id="PF09258"/>
    </source>
</evidence>
<keyword evidence="6" id="KW-1133">Transmembrane helix</keyword>
<gene>
    <name evidence="11" type="primary">WBGene00279395</name>
</gene>
<dbReference type="Gene3D" id="3.90.550.10">
    <property type="entry name" value="Spore Coat Polysaccharide Biosynthesis Protein SpsA, Chain A"/>
    <property type="match status" value="2"/>
</dbReference>